<sequence>MPVSVKTRGVELRSGRSAMGGFTLIEVLVTVVVLSIGLLGLAGLQAVGIKVNHDSLIRSTASLAASDLTDRIRSNRSNIAQYAVTMADTSSPYGGTTAGDDVDAWLAYLSSSLPEGDGSVVIAGDRATVTVRWTDRRAESVSDKYKSFSVVADI</sequence>
<dbReference type="EMBL" id="MPRJ01000100">
    <property type="protein sequence ID" value="OOZ34948.1"/>
    <property type="molecule type" value="Genomic_DNA"/>
</dbReference>
<dbReference type="NCBIfam" id="TIGR02523">
    <property type="entry name" value="type_IV_pilV"/>
    <property type="match status" value="1"/>
</dbReference>
<dbReference type="InterPro" id="IPR012902">
    <property type="entry name" value="N_methyl_site"/>
</dbReference>
<dbReference type="NCBIfam" id="TIGR02532">
    <property type="entry name" value="IV_pilin_GFxxxE"/>
    <property type="match status" value="1"/>
</dbReference>
<accession>A0A1T2KPZ0</accession>
<comment type="caution">
    <text evidence="2">The sequence shown here is derived from an EMBL/GenBank/DDBJ whole genome shotgun (WGS) entry which is preliminary data.</text>
</comment>
<keyword evidence="3" id="KW-1185">Reference proteome</keyword>
<proteinExistence type="predicted"/>
<keyword evidence="1" id="KW-0812">Transmembrane</keyword>
<organism evidence="2 3">
    <name type="scientific">Solemya velesiana gill symbiont</name>
    <dbReference type="NCBI Taxonomy" id="1918948"/>
    <lineage>
        <taxon>Bacteria</taxon>
        <taxon>Pseudomonadati</taxon>
        <taxon>Pseudomonadota</taxon>
        <taxon>Gammaproteobacteria</taxon>
        <taxon>sulfur-oxidizing symbionts</taxon>
    </lineage>
</organism>
<evidence type="ECO:0000313" key="2">
    <source>
        <dbReference type="EMBL" id="OOZ34948.1"/>
    </source>
</evidence>
<evidence type="ECO:0000313" key="3">
    <source>
        <dbReference type="Proteomes" id="UP000190896"/>
    </source>
</evidence>
<feature type="transmembrane region" description="Helical" evidence="1">
    <location>
        <begin position="21"/>
        <end position="44"/>
    </location>
</feature>
<keyword evidence="1" id="KW-0472">Membrane</keyword>
<protein>
    <submittedName>
        <fullName evidence="2">Type IV pilus modification protein PilV</fullName>
    </submittedName>
</protein>
<reference evidence="2 3" key="1">
    <citation type="submission" date="2016-11" db="EMBL/GenBank/DDBJ databases">
        <title>Mixed transmission modes and dynamic genome evolution in an obligate animal-bacterial symbiosis.</title>
        <authorList>
            <person name="Russell S.L."/>
            <person name="Corbett-Detig R.B."/>
            <person name="Cavanaugh C.M."/>
        </authorList>
    </citation>
    <scope>NUCLEOTIDE SEQUENCE [LARGE SCALE GENOMIC DNA]</scope>
    <source>
        <strain evidence="2">Se-Cadez</strain>
    </source>
</reference>
<dbReference type="AlphaFoldDB" id="A0A1T2KPZ0"/>
<gene>
    <name evidence="2" type="ORF">BOW51_11735</name>
</gene>
<name>A0A1T2KPZ0_9GAMM</name>
<dbReference type="InterPro" id="IPR013362">
    <property type="entry name" value="Pilus_4_PilV"/>
</dbReference>
<dbReference type="Pfam" id="PF07963">
    <property type="entry name" value="N_methyl"/>
    <property type="match status" value="1"/>
</dbReference>
<dbReference type="Proteomes" id="UP000190896">
    <property type="component" value="Unassembled WGS sequence"/>
</dbReference>
<keyword evidence="1" id="KW-1133">Transmembrane helix</keyword>
<evidence type="ECO:0000256" key="1">
    <source>
        <dbReference type="SAM" id="Phobius"/>
    </source>
</evidence>
<dbReference type="PROSITE" id="PS00409">
    <property type="entry name" value="PROKAR_NTER_METHYL"/>
    <property type="match status" value="1"/>
</dbReference>